<dbReference type="Proteomes" id="UP000726737">
    <property type="component" value="Unassembled WGS sequence"/>
</dbReference>
<keyword evidence="5 9" id="KW-1133">Transmembrane helix</keyword>
<evidence type="ECO:0000313" key="12">
    <source>
        <dbReference type="EMBL" id="KAG0264800.1"/>
    </source>
</evidence>
<dbReference type="InterPro" id="IPR028927">
    <property type="entry name" value="Man-6-P_rcpt"/>
</dbReference>
<gene>
    <name evidence="12" type="primary">MRL1</name>
    <name evidence="12" type="ORF">BG011_006073</name>
</gene>
<dbReference type="GO" id="GO:0005770">
    <property type="term" value="C:late endosome"/>
    <property type="evidence" value="ECO:0007669"/>
    <property type="project" value="TreeGrafter"/>
</dbReference>
<dbReference type="OrthoDB" id="4504960at2759"/>
<dbReference type="Pfam" id="PF02157">
    <property type="entry name" value="Man-6-P_recep"/>
    <property type="match status" value="1"/>
</dbReference>
<dbReference type="GO" id="GO:0000139">
    <property type="term" value="C:Golgi membrane"/>
    <property type="evidence" value="ECO:0007669"/>
    <property type="project" value="UniProtKB-SubCell"/>
</dbReference>
<evidence type="ECO:0000256" key="4">
    <source>
        <dbReference type="ARBA" id="ARBA00022729"/>
    </source>
</evidence>
<evidence type="ECO:0000256" key="10">
    <source>
        <dbReference type="SAM" id="SignalP"/>
    </source>
</evidence>
<keyword evidence="12" id="KW-0675">Receptor</keyword>
<keyword evidence="6 9" id="KW-0472">Membrane</keyword>
<evidence type="ECO:0000259" key="11">
    <source>
        <dbReference type="PROSITE" id="PS51914"/>
    </source>
</evidence>
<comment type="subcellular location">
    <subcellularLocation>
        <location evidence="1">Endomembrane system</location>
    </subcellularLocation>
</comment>
<keyword evidence="7" id="KW-1015">Disulfide bond</keyword>
<evidence type="ECO:0000256" key="1">
    <source>
        <dbReference type="ARBA" id="ARBA00004308"/>
    </source>
</evidence>
<dbReference type="GO" id="GO:0010008">
    <property type="term" value="C:endosome membrane"/>
    <property type="evidence" value="ECO:0007669"/>
    <property type="project" value="UniProtKB-SubCell"/>
</dbReference>
<keyword evidence="8" id="KW-0325">Glycoprotein</keyword>
<dbReference type="PANTHER" id="PTHR15071:SF0">
    <property type="entry name" value="MANNOSE 6-PHOSPHATE RECEPTOR-LIKE PROTEIN 1"/>
    <property type="match status" value="1"/>
</dbReference>
<dbReference type="SUPFAM" id="SSF50911">
    <property type="entry name" value="Mannose 6-phosphate receptor domain"/>
    <property type="match status" value="1"/>
</dbReference>
<evidence type="ECO:0000256" key="2">
    <source>
        <dbReference type="ARBA" id="ARBA00022448"/>
    </source>
</evidence>
<evidence type="ECO:0000256" key="6">
    <source>
        <dbReference type="ARBA" id="ARBA00023136"/>
    </source>
</evidence>
<dbReference type="AlphaFoldDB" id="A0A9P6QFI9"/>
<evidence type="ECO:0000256" key="5">
    <source>
        <dbReference type="ARBA" id="ARBA00022989"/>
    </source>
</evidence>
<evidence type="ECO:0000256" key="8">
    <source>
        <dbReference type="ARBA" id="ARBA00023180"/>
    </source>
</evidence>
<dbReference type="PANTHER" id="PTHR15071">
    <property type="entry name" value="MANNOSE-6-PHOSPHATE RECEPTOR FAMILY MEMBER"/>
    <property type="match status" value="1"/>
</dbReference>
<dbReference type="InterPro" id="IPR009011">
    <property type="entry name" value="Man6P_isomerase_rcpt-bd_dom_sf"/>
</dbReference>
<keyword evidence="2" id="KW-0813">Transport</keyword>
<keyword evidence="3 9" id="KW-0812">Transmembrane</keyword>
<feature type="signal peptide" evidence="10">
    <location>
        <begin position="1"/>
        <end position="25"/>
    </location>
</feature>
<proteinExistence type="predicted"/>
<dbReference type="PROSITE" id="PS51914">
    <property type="entry name" value="MRH"/>
    <property type="match status" value="1"/>
</dbReference>
<reference evidence="12" key="1">
    <citation type="journal article" date="2020" name="Fungal Divers.">
        <title>Resolving the Mortierellaceae phylogeny through synthesis of multi-gene phylogenetics and phylogenomics.</title>
        <authorList>
            <person name="Vandepol N."/>
            <person name="Liber J."/>
            <person name="Desiro A."/>
            <person name="Na H."/>
            <person name="Kennedy M."/>
            <person name="Barry K."/>
            <person name="Grigoriev I.V."/>
            <person name="Miller A.N."/>
            <person name="O'Donnell K."/>
            <person name="Stajich J.E."/>
            <person name="Bonito G."/>
        </authorList>
    </citation>
    <scope>NUCLEOTIDE SEQUENCE</scope>
    <source>
        <strain evidence="12">KOD948</strain>
    </source>
</reference>
<comment type="caution">
    <text evidence="12">The sequence shown here is derived from an EMBL/GenBank/DDBJ whole genome shotgun (WGS) entry which is preliminary data.</text>
</comment>
<dbReference type="SMART" id="SM01404">
    <property type="entry name" value="CIMR"/>
    <property type="match status" value="1"/>
</dbReference>
<feature type="domain" description="MRH" evidence="11">
    <location>
        <begin position="28"/>
        <end position="173"/>
    </location>
</feature>
<feature type="transmembrane region" description="Helical" evidence="9">
    <location>
        <begin position="182"/>
        <end position="203"/>
    </location>
</feature>
<keyword evidence="13" id="KW-1185">Reference proteome</keyword>
<dbReference type="GO" id="GO:0007034">
    <property type="term" value="P:vacuolar transport"/>
    <property type="evidence" value="ECO:0007669"/>
    <property type="project" value="TreeGrafter"/>
</dbReference>
<dbReference type="InterPro" id="IPR044865">
    <property type="entry name" value="MRH_dom"/>
</dbReference>
<protein>
    <submittedName>
        <fullName evidence="12">Cation-independent mannose-6-phosphate receptor CI-MPR</fullName>
    </submittedName>
</protein>
<evidence type="ECO:0000256" key="7">
    <source>
        <dbReference type="ARBA" id="ARBA00023157"/>
    </source>
</evidence>
<keyword evidence="4 10" id="KW-0732">Signal</keyword>
<feature type="chain" id="PRO_5040461464" evidence="10">
    <location>
        <begin position="26"/>
        <end position="271"/>
    </location>
</feature>
<evidence type="ECO:0000313" key="13">
    <source>
        <dbReference type="Proteomes" id="UP000726737"/>
    </source>
</evidence>
<organism evidence="12 13">
    <name type="scientific">Mortierella polycephala</name>
    <dbReference type="NCBI Taxonomy" id="41804"/>
    <lineage>
        <taxon>Eukaryota</taxon>
        <taxon>Fungi</taxon>
        <taxon>Fungi incertae sedis</taxon>
        <taxon>Mucoromycota</taxon>
        <taxon>Mortierellomycotina</taxon>
        <taxon>Mortierellomycetes</taxon>
        <taxon>Mortierellales</taxon>
        <taxon>Mortierellaceae</taxon>
        <taxon>Mortierella</taxon>
    </lineage>
</organism>
<evidence type="ECO:0000256" key="3">
    <source>
        <dbReference type="ARBA" id="ARBA00022692"/>
    </source>
</evidence>
<dbReference type="EMBL" id="JAAAJA010000043">
    <property type="protein sequence ID" value="KAG0264800.1"/>
    <property type="molecule type" value="Genomic_DNA"/>
</dbReference>
<evidence type="ECO:0000256" key="9">
    <source>
        <dbReference type="SAM" id="Phobius"/>
    </source>
</evidence>
<accession>A0A9P6QFI9</accession>
<sequence>MMTPKTSMAAMVMTILALALSVSAAEELDCTVTHPTTGKFYDLRPLIRKESDQDWTPNTGADKSMEFKLNVCHTVLKKDLDVKNQEDIASWGRRNKGTSLGKLSKNPFFRGDSLLLEYKDGDDCPNAQYYKKSTLIRFVCDTSVNGQGNPYLISNNNDCSYWFEWHTPLACSVDRPSSGSGGGVFGTIVGVVVAVYLIGGIAYNRIVNHARGLKQIPNYQAWVDAFDFIKDMAIILFAKCYRPKRSQTYHNLPVDSEINTLIDDDYEDDEV</sequence>
<dbReference type="Gene3D" id="2.70.130.10">
    <property type="entry name" value="Mannose-6-phosphate receptor binding domain"/>
    <property type="match status" value="1"/>
</dbReference>
<name>A0A9P6QFI9_9FUNG</name>